<evidence type="ECO:0000313" key="6">
    <source>
        <dbReference type="EMBL" id="BCI63360.1"/>
    </source>
</evidence>
<evidence type="ECO:0000313" key="7">
    <source>
        <dbReference type="Proteomes" id="UP000594042"/>
    </source>
</evidence>
<keyword evidence="1 3" id="KW-0378">Hydrolase</keyword>
<dbReference type="AlphaFoldDB" id="A0A7G1HUX4"/>
<dbReference type="KEGG" id="copr:Cop2CBH44_17130"/>
<dbReference type="PANTHER" id="PTHR34142:SF1">
    <property type="entry name" value="GLYCOSIDE HYDROLASE FAMILY 5 DOMAIN-CONTAINING PROTEIN"/>
    <property type="match status" value="1"/>
</dbReference>
<feature type="signal peptide" evidence="4">
    <location>
        <begin position="1"/>
        <end position="20"/>
    </location>
</feature>
<evidence type="ECO:0000256" key="3">
    <source>
        <dbReference type="RuleBase" id="RU361153"/>
    </source>
</evidence>
<feature type="domain" description="Glycoside hydrolase family 5" evidence="5">
    <location>
        <begin position="43"/>
        <end position="307"/>
    </location>
</feature>
<proteinExistence type="inferred from homology"/>
<feature type="chain" id="PRO_5028981278" evidence="4">
    <location>
        <begin position="21"/>
        <end position="350"/>
    </location>
</feature>
<dbReference type="SUPFAM" id="SSF51445">
    <property type="entry name" value="(Trans)glycosidases"/>
    <property type="match status" value="1"/>
</dbReference>
<protein>
    <submittedName>
        <fullName evidence="6">Cellulase</fullName>
    </submittedName>
</protein>
<dbReference type="InterPro" id="IPR017853">
    <property type="entry name" value="GH"/>
</dbReference>
<evidence type="ECO:0000256" key="2">
    <source>
        <dbReference type="ARBA" id="ARBA00023295"/>
    </source>
</evidence>
<dbReference type="EMBL" id="AP023322">
    <property type="protein sequence ID" value="BCI63360.1"/>
    <property type="molecule type" value="Genomic_DNA"/>
</dbReference>
<evidence type="ECO:0000256" key="4">
    <source>
        <dbReference type="SAM" id="SignalP"/>
    </source>
</evidence>
<evidence type="ECO:0000259" key="5">
    <source>
        <dbReference type="Pfam" id="PF00150"/>
    </source>
</evidence>
<keyword evidence="7" id="KW-1185">Reference proteome</keyword>
<evidence type="ECO:0000256" key="1">
    <source>
        <dbReference type="ARBA" id="ARBA00022801"/>
    </source>
</evidence>
<dbReference type="Pfam" id="PF00150">
    <property type="entry name" value="Cellulase"/>
    <property type="match status" value="1"/>
</dbReference>
<dbReference type="PANTHER" id="PTHR34142">
    <property type="entry name" value="ENDO-BETA-1,4-GLUCANASE A"/>
    <property type="match status" value="1"/>
</dbReference>
<keyword evidence="4" id="KW-0732">Signal</keyword>
<keyword evidence="2 3" id="KW-0326">Glycosidase</keyword>
<sequence length="350" mass="40569">MIRSKFLLLLLIFVPFVSYSASNKGEQPYGINLACAEFAEGNMPGVYGKHYRYPGIEELDYFKKKGLTLVRLPFKWERLQPQLFGPLDVVELSRLKEFVSAAEERNMKVILDLHNYARRKMDGKSIVIGTNGLTAEHLADFWKRLVREMSGYTNIYGHGIMNEPHDLSDSLTWFEMVQTSIIAIREVDMKNTIIVGGNDWSSAERWPYMSDTLKYLFDPADNLMFEAHVYFDKDASGSYRGTYDEEEASPFKGVERVKPFVKWLKENNFRGLIGEYGVPDNDERWLVTLDNFLSYIQDEGINATYWAGGPWWGKYKLRITPDRGKDRPQMKIVGKYLYTESDLSEQVFIK</sequence>
<dbReference type="RefSeq" id="WP_021929204.1">
    <property type="nucleotide sequence ID" value="NZ_AP023322.1"/>
</dbReference>
<comment type="similarity">
    <text evidence="3">Belongs to the glycosyl hydrolase 5 (cellulase A) family.</text>
</comment>
<accession>A0A7G1HUX4</accession>
<dbReference type="GO" id="GO:0004553">
    <property type="term" value="F:hydrolase activity, hydrolyzing O-glycosyl compounds"/>
    <property type="evidence" value="ECO:0007669"/>
    <property type="project" value="InterPro"/>
</dbReference>
<dbReference type="GO" id="GO:0009251">
    <property type="term" value="P:glucan catabolic process"/>
    <property type="evidence" value="ECO:0007669"/>
    <property type="project" value="TreeGrafter"/>
</dbReference>
<organism evidence="6 7">
    <name type="scientific">Coprobacter secundus subsp. similis</name>
    <dbReference type="NCBI Taxonomy" id="2751153"/>
    <lineage>
        <taxon>Bacteria</taxon>
        <taxon>Pseudomonadati</taxon>
        <taxon>Bacteroidota</taxon>
        <taxon>Bacteroidia</taxon>
        <taxon>Bacteroidales</taxon>
        <taxon>Barnesiellaceae</taxon>
        <taxon>Coprobacter</taxon>
    </lineage>
</organism>
<reference evidence="7" key="1">
    <citation type="submission" date="2020-07" db="EMBL/GenBank/DDBJ databases">
        <title>Complete genome sequencing of Coprobacter sp. strain 2CBH44.</title>
        <authorList>
            <person name="Sakamoto M."/>
            <person name="Murakami T."/>
            <person name="Mori H."/>
        </authorList>
    </citation>
    <scope>NUCLEOTIDE SEQUENCE [LARGE SCALE GENOMIC DNA]</scope>
    <source>
        <strain evidence="7">2CBH44</strain>
    </source>
</reference>
<dbReference type="InterPro" id="IPR001547">
    <property type="entry name" value="Glyco_hydro_5"/>
</dbReference>
<name>A0A7G1HUX4_9BACT</name>
<gene>
    <name evidence="6" type="primary">egl</name>
    <name evidence="6" type="ORF">Cop2CBH44_17130</name>
</gene>
<dbReference type="Gene3D" id="3.20.20.80">
    <property type="entry name" value="Glycosidases"/>
    <property type="match status" value="1"/>
</dbReference>
<dbReference type="CDD" id="cd00551">
    <property type="entry name" value="AmyAc_family"/>
    <property type="match status" value="1"/>
</dbReference>
<dbReference type="Proteomes" id="UP000594042">
    <property type="component" value="Chromosome"/>
</dbReference>